<gene>
    <name evidence="2" type="ORF">OG350_36695</name>
</gene>
<dbReference type="RefSeq" id="WP_405454145.1">
    <property type="nucleotide sequence ID" value="NZ_CP108164.1"/>
</dbReference>
<organism evidence="2 3">
    <name type="scientific">Streptomyces achromogenes</name>
    <dbReference type="NCBI Taxonomy" id="67255"/>
    <lineage>
        <taxon>Bacteria</taxon>
        <taxon>Bacillati</taxon>
        <taxon>Actinomycetota</taxon>
        <taxon>Actinomycetes</taxon>
        <taxon>Kitasatosporales</taxon>
        <taxon>Streptomycetaceae</taxon>
        <taxon>Streptomyces</taxon>
    </lineage>
</organism>
<feature type="region of interest" description="Disordered" evidence="1">
    <location>
        <begin position="1"/>
        <end position="45"/>
    </location>
</feature>
<proteinExistence type="predicted"/>
<accession>A0ABZ1L335</accession>
<feature type="compositionally biased region" description="Basic and acidic residues" evidence="1">
    <location>
        <begin position="1"/>
        <end position="27"/>
    </location>
</feature>
<dbReference type="GeneID" id="97286102"/>
<evidence type="ECO:0000256" key="1">
    <source>
        <dbReference type="SAM" id="MobiDB-lite"/>
    </source>
</evidence>
<sequence length="45" mass="4827">MRAGPTDHTRSRGDAPSDDRQAVDGDHYGISGGTHNGDVTLTFER</sequence>
<reference evidence="2 3" key="1">
    <citation type="submission" date="2022-10" db="EMBL/GenBank/DDBJ databases">
        <title>The complete genomes of actinobacterial strains from the NBC collection.</title>
        <authorList>
            <person name="Joergensen T.S."/>
            <person name="Alvarez Arevalo M."/>
            <person name="Sterndorff E.B."/>
            <person name="Faurdal D."/>
            <person name="Vuksanovic O."/>
            <person name="Mourched A.-S."/>
            <person name="Charusanti P."/>
            <person name="Shaw S."/>
            <person name="Blin K."/>
            <person name="Weber T."/>
        </authorList>
    </citation>
    <scope>NUCLEOTIDE SEQUENCE [LARGE SCALE GENOMIC DNA]</scope>
    <source>
        <strain evidence="2 3">NBC_00156</strain>
    </source>
</reference>
<evidence type="ECO:0000313" key="2">
    <source>
        <dbReference type="EMBL" id="WTQ86076.1"/>
    </source>
</evidence>
<keyword evidence="3" id="KW-1185">Reference proteome</keyword>
<protein>
    <submittedName>
        <fullName evidence="2">Uncharacterized protein</fullName>
    </submittedName>
</protein>
<evidence type="ECO:0000313" key="3">
    <source>
        <dbReference type="Proteomes" id="UP001622557"/>
    </source>
</evidence>
<dbReference type="EMBL" id="CP108164">
    <property type="protein sequence ID" value="WTQ86076.1"/>
    <property type="molecule type" value="Genomic_DNA"/>
</dbReference>
<dbReference type="Proteomes" id="UP001622557">
    <property type="component" value="Chromosome"/>
</dbReference>
<name>A0ABZ1L335_STRAH</name>